<evidence type="ECO:0000256" key="5">
    <source>
        <dbReference type="SAM" id="Phobius"/>
    </source>
</evidence>
<reference evidence="6" key="1">
    <citation type="submission" date="2020-09" db="EMBL/GenBank/DDBJ databases">
        <title>Hoyosella lacisalsi sp. nov., a halotolerant actinobacterium isolated from soil of Lake Gudzhirganskoe.</title>
        <authorList>
            <person name="Yang Q."/>
            <person name="Guo P.Y."/>
            <person name="Liu S.W."/>
            <person name="Li F.N."/>
            <person name="Sun C.H."/>
        </authorList>
    </citation>
    <scope>NUCLEOTIDE SEQUENCE</scope>
    <source>
        <strain evidence="6">G463</strain>
    </source>
</reference>
<dbReference type="EMBL" id="JACYWE010000003">
    <property type="protein sequence ID" value="MBD8506143.1"/>
    <property type="molecule type" value="Genomic_DNA"/>
</dbReference>
<evidence type="ECO:0000313" key="6">
    <source>
        <dbReference type="EMBL" id="MBD8506143.1"/>
    </source>
</evidence>
<keyword evidence="4 5" id="KW-0472">Membrane</keyword>
<keyword evidence="2 5" id="KW-0812">Transmembrane</keyword>
<dbReference type="Pfam" id="PF13564">
    <property type="entry name" value="DoxX_2"/>
    <property type="match status" value="1"/>
</dbReference>
<sequence>MDLVLWIPSAILAAAFLLSGVTKTSTPYDAYQARPRAGWAHDFSPNAVRAIGILEILGALGLVLPQATGIYPLITPLAAAGLAALLALACLVLHRRGELAPALPYVGTLLVLAIVVAIGRLVLNA</sequence>
<feature type="transmembrane region" description="Helical" evidence="5">
    <location>
        <begin position="77"/>
        <end position="96"/>
    </location>
</feature>
<evidence type="ECO:0000313" key="7">
    <source>
        <dbReference type="Proteomes" id="UP000642993"/>
    </source>
</evidence>
<keyword evidence="3 5" id="KW-1133">Transmembrane helix</keyword>
<evidence type="ECO:0000256" key="2">
    <source>
        <dbReference type="ARBA" id="ARBA00022692"/>
    </source>
</evidence>
<organism evidence="6 7">
    <name type="scientific">Lolliginicoccus lacisalsi</name>
    <dbReference type="NCBI Taxonomy" id="2742202"/>
    <lineage>
        <taxon>Bacteria</taxon>
        <taxon>Bacillati</taxon>
        <taxon>Actinomycetota</taxon>
        <taxon>Actinomycetes</taxon>
        <taxon>Mycobacteriales</taxon>
        <taxon>Hoyosellaceae</taxon>
        <taxon>Lolliginicoccus</taxon>
    </lineage>
</organism>
<gene>
    <name evidence="6" type="ORF">HT102_06570</name>
</gene>
<proteinExistence type="predicted"/>
<dbReference type="GO" id="GO:0016020">
    <property type="term" value="C:membrane"/>
    <property type="evidence" value="ECO:0007669"/>
    <property type="project" value="UniProtKB-SubCell"/>
</dbReference>
<dbReference type="InterPro" id="IPR032808">
    <property type="entry name" value="DoxX"/>
</dbReference>
<evidence type="ECO:0000256" key="1">
    <source>
        <dbReference type="ARBA" id="ARBA00004141"/>
    </source>
</evidence>
<name>A0A927JBP8_9ACTN</name>
<keyword evidence="7" id="KW-1185">Reference proteome</keyword>
<protein>
    <submittedName>
        <fullName evidence="6">DoxX family protein</fullName>
    </submittedName>
</protein>
<accession>A0A927JBP8</accession>
<evidence type="ECO:0000256" key="4">
    <source>
        <dbReference type="ARBA" id="ARBA00023136"/>
    </source>
</evidence>
<feature type="transmembrane region" description="Helical" evidence="5">
    <location>
        <begin position="47"/>
        <end position="65"/>
    </location>
</feature>
<dbReference type="AlphaFoldDB" id="A0A927JBP8"/>
<dbReference type="Proteomes" id="UP000642993">
    <property type="component" value="Unassembled WGS sequence"/>
</dbReference>
<evidence type="ECO:0000256" key="3">
    <source>
        <dbReference type="ARBA" id="ARBA00022989"/>
    </source>
</evidence>
<comment type="subcellular location">
    <subcellularLocation>
        <location evidence="1">Membrane</location>
        <topology evidence="1">Multi-pass membrane protein</topology>
    </subcellularLocation>
</comment>
<feature type="transmembrane region" description="Helical" evidence="5">
    <location>
        <begin position="102"/>
        <end position="123"/>
    </location>
</feature>
<comment type="caution">
    <text evidence="6">The sequence shown here is derived from an EMBL/GenBank/DDBJ whole genome shotgun (WGS) entry which is preliminary data.</text>
</comment>